<evidence type="ECO:0000313" key="6">
    <source>
        <dbReference type="EMBL" id="PRO72013.1"/>
    </source>
</evidence>
<evidence type="ECO:0000259" key="5">
    <source>
        <dbReference type="PROSITE" id="PS50931"/>
    </source>
</evidence>
<dbReference type="GO" id="GO:0003677">
    <property type="term" value="F:DNA binding"/>
    <property type="evidence" value="ECO:0007669"/>
    <property type="project" value="UniProtKB-KW"/>
</dbReference>
<dbReference type="InterPro" id="IPR005119">
    <property type="entry name" value="LysR_subst-bd"/>
</dbReference>
<dbReference type="PROSITE" id="PS50931">
    <property type="entry name" value="HTH_LYSR"/>
    <property type="match status" value="1"/>
</dbReference>
<dbReference type="RefSeq" id="WP_105935981.1">
    <property type="nucleotide sequence ID" value="NZ_PVNP01000193.1"/>
</dbReference>
<dbReference type="InterPro" id="IPR000847">
    <property type="entry name" value="LysR_HTH_N"/>
</dbReference>
<feature type="domain" description="HTH lysR-type" evidence="5">
    <location>
        <begin position="1"/>
        <end position="58"/>
    </location>
</feature>
<dbReference type="SUPFAM" id="SSF46785">
    <property type="entry name" value="Winged helix' DNA-binding domain"/>
    <property type="match status" value="1"/>
</dbReference>
<dbReference type="FunFam" id="1.10.10.10:FF:000001">
    <property type="entry name" value="LysR family transcriptional regulator"/>
    <property type="match status" value="1"/>
</dbReference>
<dbReference type="GO" id="GO:0003700">
    <property type="term" value="F:DNA-binding transcription factor activity"/>
    <property type="evidence" value="ECO:0007669"/>
    <property type="project" value="InterPro"/>
</dbReference>
<dbReference type="InterPro" id="IPR036390">
    <property type="entry name" value="WH_DNA-bd_sf"/>
</dbReference>
<evidence type="ECO:0000256" key="3">
    <source>
        <dbReference type="ARBA" id="ARBA00023125"/>
    </source>
</evidence>
<name>A0A2S9V6G6_9ALTE</name>
<dbReference type="PRINTS" id="PR00039">
    <property type="entry name" value="HTHLYSR"/>
</dbReference>
<dbReference type="Pfam" id="PF03466">
    <property type="entry name" value="LysR_substrate"/>
    <property type="match status" value="1"/>
</dbReference>
<dbReference type="EMBL" id="PVNP01000193">
    <property type="protein sequence ID" value="PRO72013.1"/>
    <property type="molecule type" value="Genomic_DNA"/>
</dbReference>
<dbReference type="Proteomes" id="UP000238949">
    <property type="component" value="Unassembled WGS sequence"/>
</dbReference>
<gene>
    <name evidence="6" type="ORF">C6Y40_19010</name>
</gene>
<dbReference type="SUPFAM" id="SSF53850">
    <property type="entry name" value="Periplasmic binding protein-like II"/>
    <property type="match status" value="1"/>
</dbReference>
<dbReference type="Gene3D" id="1.10.10.10">
    <property type="entry name" value="Winged helix-like DNA-binding domain superfamily/Winged helix DNA-binding domain"/>
    <property type="match status" value="1"/>
</dbReference>
<comment type="similarity">
    <text evidence="1">Belongs to the LysR transcriptional regulatory family.</text>
</comment>
<dbReference type="PANTHER" id="PTHR30346:SF0">
    <property type="entry name" value="HCA OPERON TRANSCRIPTIONAL ACTIVATOR HCAR"/>
    <property type="match status" value="1"/>
</dbReference>
<accession>A0A2S9V6G6</accession>
<dbReference type="GO" id="GO:0032993">
    <property type="term" value="C:protein-DNA complex"/>
    <property type="evidence" value="ECO:0007669"/>
    <property type="project" value="TreeGrafter"/>
</dbReference>
<dbReference type="InterPro" id="IPR036388">
    <property type="entry name" value="WH-like_DNA-bd_sf"/>
</dbReference>
<keyword evidence="7" id="KW-1185">Reference proteome</keyword>
<dbReference type="OrthoDB" id="646694at2"/>
<dbReference type="CDD" id="cd08446">
    <property type="entry name" value="PBP2_Chlorocatechol"/>
    <property type="match status" value="1"/>
</dbReference>
<protein>
    <submittedName>
        <fullName evidence="6">LysR family transcriptional regulator</fullName>
    </submittedName>
</protein>
<proteinExistence type="inferred from homology"/>
<evidence type="ECO:0000256" key="4">
    <source>
        <dbReference type="ARBA" id="ARBA00023163"/>
    </source>
</evidence>
<evidence type="ECO:0000256" key="2">
    <source>
        <dbReference type="ARBA" id="ARBA00023015"/>
    </source>
</evidence>
<evidence type="ECO:0000256" key="1">
    <source>
        <dbReference type="ARBA" id="ARBA00009437"/>
    </source>
</evidence>
<dbReference type="Gene3D" id="3.40.190.10">
    <property type="entry name" value="Periplasmic binding protein-like II"/>
    <property type="match status" value="2"/>
</dbReference>
<reference evidence="7" key="1">
    <citation type="journal article" date="2020" name="Int. J. Syst. Evol. Microbiol.">
        <title>Alteromonas alba sp. nov., a marine bacterium isolated from the seawater of the West Pacific Ocean.</title>
        <authorList>
            <person name="Sun C."/>
            <person name="Wu Y.-H."/>
            <person name="Xamxidin M."/>
            <person name="Cheng H."/>
            <person name="Xu X.-W."/>
        </authorList>
    </citation>
    <scope>NUCLEOTIDE SEQUENCE [LARGE SCALE GENOMIC DNA]</scope>
    <source>
        <strain evidence="7">190</strain>
    </source>
</reference>
<dbReference type="PANTHER" id="PTHR30346">
    <property type="entry name" value="TRANSCRIPTIONAL DUAL REGULATOR HCAR-RELATED"/>
    <property type="match status" value="1"/>
</dbReference>
<keyword evidence="3" id="KW-0238">DNA-binding</keyword>
<evidence type="ECO:0000313" key="7">
    <source>
        <dbReference type="Proteomes" id="UP000238949"/>
    </source>
</evidence>
<dbReference type="AlphaFoldDB" id="A0A2S9V6G6"/>
<comment type="caution">
    <text evidence="6">The sequence shown here is derived from an EMBL/GenBank/DDBJ whole genome shotgun (WGS) entry which is preliminary data.</text>
</comment>
<sequence>MDIRQIRYFVAVAEERNIGRAAKRLFISQPPLSRQIQQLEDELQVKLFERTAKGVELTSAGQLFLNESRNILSLIEQAQERTQRAGKGQLGRLDVAIFGSGILNTIPDILKRFKTAYPGVNIVLHQMSKAEQIEALRQKRISVGFNRLLAPLPDIDSTMILQDKLMVAVRDDHPLATKPLINLKELDNEPIVVFPKGARPNFVDLVSRVFQEAGVTMDITQTVIDAVTGIALVSGGFGFCLIPSSASVLQLPGVKYIPLGGLPDNATVDLSCIYLKDDHSPLLSAFLAVVHEYKSQLNHHTSFSAARE</sequence>
<keyword evidence="2" id="KW-0805">Transcription regulation</keyword>
<dbReference type="Pfam" id="PF00126">
    <property type="entry name" value="HTH_1"/>
    <property type="match status" value="1"/>
</dbReference>
<organism evidence="6 7">
    <name type="scientific">Alteromonas alba</name>
    <dbReference type="NCBI Taxonomy" id="2079529"/>
    <lineage>
        <taxon>Bacteria</taxon>
        <taxon>Pseudomonadati</taxon>
        <taxon>Pseudomonadota</taxon>
        <taxon>Gammaproteobacteria</taxon>
        <taxon>Alteromonadales</taxon>
        <taxon>Alteromonadaceae</taxon>
        <taxon>Alteromonas/Salinimonas group</taxon>
        <taxon>Alteromonas</taxon>
    </lineage>
</organism>
<keyword evidence="4" id="KW-0804">Transcription</keyword>